<feature type="transmembrane region" description="Helical" evidence="9">
    <location>
        <begin position="129"/>
        <end position="148"/>
    </location>
</feature>
<dbReference type="RefSeq" id="WP_036130480.1">
    <property type="nucleotide sequence ID" value="NZ_ANIE01000005.1"/>
</dbReference>
<keyword evidence="3 8" id="KW-0813">Transport</keyword>
<dbReference type="PANTHER" id="PTHR43337:SF1">
    <property type="entry name" value="XANTHINE_URACIL PERMEASE C887.17-RELATED"/>
    <property type="match status" value="1"/>
</dbReference>
<dbReference type="Pfam" id="PF00860">
    <property type="entry name" value="Xan_ur_permease"/>
    <property type="match status" value="1"/>
</dbReference>
<evidence type="ECO:0000256" key="6">
    <source>
        <dbReference type="ARBA" id="ARBA00022989"/>
    </source>
</evidence>
<keyword evidence="4 8" id="KW-1003">Cell membrane</keyword>
<evidence type="ECO:0000313" key="10">
    <source>
        <dbReference type="EMBL" id="KEF31491.1"/>
    </source>
</evidence>
<keyword evidence="5 8" id="KW-0812">Transmembrane</keyword>
<evidence type="ECO:0000256" key="8">
    <source>
        <dbReference type="PIRNR" id="PIRNR005353"/>
    </source>
</evidence>
<protein>
    <submittedName>
        <fullName evidence="10">Xanthine/uracil/thiamine/ascorbate permease family protein</fullName>
    </submittedName>
</protein>
<feature type="transmembrane region" description="Helical" evidence="9">
    <location>
        <begin position="318"/>
        <end position="340"/>
    </location>
</feature>
<feature type="transmembrane region" description="Helical" evidence="9">
    <location>
        <begin position="95"/>
        <end position="117"/>
    </location>
</feature>
<dbReference type="PANTHER" id="PTHR43337">
    <property type="entry name" value="XANTHINE/URACIL PERMEASE C887.17-RELATED"/>
    <property type="match status" value="1"/>
</dbReference>
<organism evidence="10 11">
    <name type="scientific">Marinobacter nitratireducens</name>
    <dbReference type="NCBI Taxonomy" id="1137280"/>
    <lineage>
        <taxon>Bacteria</taxon>
        <taxon>Pseudomonadati</taxon>
        <taxon>Pseudomonadota</taxon>
        <taxon>Gammaproteobacteria</taxon>
        <taxon>Pseudomonadales</taxon>
        <taxon>Marinobacteraceae</taxon>
        <taxon>Marinobacter</taxon>
    </lineage>
</organism>
<evidence type="ECO:0000256" key="2">
    <source>
        <dbReference type="ARBA" id="ARBA00005697"/>
    </source>
</evidence>
<dbReference type="STRING" id="1137280.D777_01840"/>
<dbReference type="AlphaFoldDB" id="A0A072N1T2"/>
<feature type="transmembrane region" description="Helical" evidence="9">
    <location>
        <begin position="375"/>
        <end position="401"/>
    </location>
</feature>
<dbReference type="Proteomes" id="UP000035057">
    <property type="component" value="Unassembled WGS sequence"/>
</dbReference>
<comment type="similarity">
    <text evidence="2 8">Belongs to the nucleobase:cation symporter-2 (NCS2) (TC 2.A.40) family. Azg-like subfamily.</text>
</comment>
<gene>
    <name evidence="10" type="ORF">D777_01840</name>
</gene>
<reference evidence="10 11" key="1">
    <citation type="submission" date="2012-12" db="EMBL/GenBank/DDBJ databases">
        <title>Genome assembly of Marinobacter sp. AK21.</title>
        <authorList>
            <person name="Khatri I."/>
            <person name="Kumar R."/>
            <person name="Vaidya B."/>
            <person name="Subramanian S."/>
            <person name="Pinnaka A."/>
        </authorList>
    </citation>
    <scope>NUCLEOTIDE SEQUENCE [LARGE SCALE GENOMIC DNA]</scope>
    <source>
        <strain evidence="10 11">AK21</strain>
    </source>
</reference>
<feature type="transmembrane region" description="Helical" evidence="9">
    <location>
        <begin position="413"/>
        <end position="431"/>
    </location>
</feature>
<dbReference type="InterPro" id="IPR006043">
    <property type="entry name" value="NCS2"/>
</dbReference>
<evidence type="ECO:0000256" key="3">
    <source>
        <dbReference type="ARBA" id="ARBA00022448"/>
    </source>
</evidence>
<evidence type="ECO:0000256" key="1">
    <source>
        <dbReference type="ARBA" id="ARBA00004651"/>
    </source>
</evidence>
<feature type="transmembrane region" description="Helical" evidence="9">
    <location>
        <begin position="20"/>
        <end position="40"/>
    </location>
</feature>
<dbReference type="InterPro" id="IPR026033">
    <property type="entry name" value="Azg-like_bact_archaea"/>
</dbReference>
<keyword evidence="6 8" id="KW-1133">Transmembrane helix</keyword>
<feature type="transmembrane region" description="Helical" evidence="9">
    <location>
        <begin position="47"/>
        <end position="69"/>
    </location>
</feature>
<feature type="transmembrane region" description="Helical" evidence="9">
    <location>
        <begin position="194"/>
        <end position="212"/>
    </location>
</feature>
<comment type="caution">
    <text evidence="10">The sequence shown here is derived from an EMBL/GenBank/DDBJ whole genome shotgun (WGS) entry which is preliminary data.</text>
</comment>
<accession>A0A072N1T2</accession>
<dbReference type="OrthoDB" id="9808458at2"/>
<feature type="transmembrane region" description="Helical" evidence="9">
    <location>
        <begin position="168"/>
        <end position="187"/>
    </location>
</feature>
<proteinExistence type="inferred from homology"/>
<evidence type="ECO:0000256" key="4">
    <source>
        <dbReference type="ARBA" id="ARBA00022475"/>
    </source>
</evidence>
<dbReference type="InterPro" id="IPR045018">
    <property type="entry name" value="Azg-like"/>
</dbReference>
<keyword evidence="7 8" id="KW-0472">Membrane</keyword>
<comment type="subcellular location">
    <subcellularLocation>
        <location evidence="1 8">Cell membrane</location>
        <topology evidence="1 8">Multi-pass membrane protein</topology>
    </subcellularLocation>
</comment>
<sequence length="432" mass="44944">MLERLFQLQAHGTTVRKEVVAGITTFLTMAYIIVVNPSILSATGMDFGAVFVATCLAATIGTLIMGLWANYPIALAPGMGLNAFFSFTVVGSMGYSWQVALGAVFLSGLIFFLLSIFKVREWIINSIPMSLRFGISAGIGFFLALIALKNAGIVVDHPATLVGLGDLKVAESLLFFGGFVLICALSFRQITGAVMIGIIAVTAVAMTLGMVEYDGFIAAPPSLAPTFLELDIAGALNVGMISIVFAFLFVDLFDTSGTLIGAAQRGGLLDKDGKLPRLGRALMSDSVATMSGAALGTSTTTSYIESTAGISAGGRTGLTAVVVAALFLACLLLSPIASIIPAYATAPALLYVAVLMASGLKLVDWDDITDAAPAVVTALMMPLTFSIANGIALGFITYAIVKALSGRWSDLNASVVVIAVIFILKFIFLDAA</sequence>
<evidence type="ECO:0000256" key="9">
    <source>
        <dbReference type="SAM" id="Phobius"/>
    </source>
</evidence>
<dbReference type="PATRIC" id="fig|1137280.3.peg.1656"/>
<evidence type="ECO:0000256" key="7">
    <source>
        <dbReference type="ARBA" id="ARBA00023136"/>
    </source>
</evidence>
<feature type="transmembrane region" description="Helical" evidence="9">
    <location>
        <begin position="232"/>
        <end position="250"/>
    </location>
</feature>
<dbReference type="EMBL" id="ANIE01000005">
    <property type="protein sequence ID" value="KEF31491.1"/>
    <property type="molecule type" value="Genomic_DNA"/>
</dbReference>
<evidence type="ECO:0000256" key="5">
    <source>
        <dbReference type="ARBA" id="ARBA00022692"/>
    </source>
</evidence>
<dbReference type="PIRSF" id="PIRSF005353">
    <property type="entry name" value="PbuG"/>
    <property type="match status" value="1"/>
</dbReference>
<keyword evidence="11" id="KW-1185">Reference proteome</keyword>
<name>A0A072N1T2_9GAMM</name>
<evidence type="ECO:0000313" key="11">
    <source>
        <dbReference type="Proteomes" id="UP000035057"/>
    </source>
</evidence>
<dbReference type="GO" id="GO:0005886">
    <property type="term" value="C:plasma membrane"/>
    <property type="evidence" value="ECO:0007669"/>
    <property type="project" value="UniProtKB-SubCell"/>
</dbReference>
<feature type="transmembrane region" description="Helical" evidence="9">
    <location>
        <begin position="346"/>
        <end position="363"/>
    </location>
</feature>
<dbReference type="GO" id="GO:0015207">
    <property type="term" value="F:adenine transmembrane transporter activity"/>
    <property type="evidence" value="ECO:0007669"/>
    <property type="project" value="TreeGrafter"/>
</dbReference>